<proteinExistence type="inferred from homology"/>
<sequence>MDRHLFTPLDTVSHIWTSLGLPEHASRSIHLPIDAECCPSSFKVSHLAQASIGLSALSAALVWSLRNNQQVPQVTVPAQHACVEFKSERLYILNGKAAPSKFGTIGGLHKTQDGYIRMHDGFPNHRENALRILGLRVGATREDVSRKMLEWKSLDLENKAIEEGAVMAALRSFEEWDALPQSKAISDFLIHLKRISEGPSHVTKSVAPGQDTQCLQGLRVVEMSRVIAAPVAGKTLAAHGADVLWITSPSLPDLPETDIDVSRGKRTIQLNIKEDDDKAKLLELLRTADVFIQSYRPGSLAAQGLSNEELLALNPRLVIASLNAYGPEGPWSQRRGFDSLVQTCSGINVADAARYSANEAARVLPCQALDHGSGYLLATGIMAALYKRATEGGSYEVKVSLAGVMRYLRSLGSYEGKTGFARKDFKRPEDVSDYLETRKTDFGELQAVRHAASVHGLDVGWEHMPKPLGSDEPVWL</sequence>
<dbReference type="PANTHER" id="PTHR48228">
    <property type="entry name" value="SUCCINYL-COA--D-CITRAMALATE COA-TRANSFERASE"/>
    <property type="match status" value="1"/>
</dbReference>
<keyword evidence="3" id="KW-1185">Reference proteome</keyword>
<comment type="caution">
    <text evidence="2">The sequence shown here is derived from an EMBL/GenBank/DDBJ whole genome shotgun (WGS) entry which is preliminary data.</text>
</comment>
<evidence type="ECO:0000256" key="1">
    <source>
        <dbReference type="ARBA" id="ARBA00008383"/>
    </source>
</evidence>
<evidence type="ECO:0000313" key="2">
    <source>
        <dbReference type="EMBL" id="KAJ4331981.1"/>
    </source>
</evidence>
<accession>A0A9W8WTH9</accession>
<dbReference type="AlphaFoldDB" id="A0A9W8WTH9"/>
<evidence type="ECO:0008006" key="4">
    <source>
        <dbReference type="Google" id="ProtNLM"/>
    </source>
</evidence>
<dbReference type="InterPro" id="IPR003673">
    <property type="entry name" value="CoA-Trfase_fam_III"/>
</dbReference>
<dbReference type="PANTHER" id="PTHR48228:SF4">
    <property type="entry name" value="BLR3030 PROTEIN"/>
    <property type="match status" value="1"/>
</dbReference>
<dbReference type="EMBL" id="JAPEUV010000131">
    <property type="protein sequence ID" value="KAJ4331981.1"/>
    <property type="molecule type" value="Genomic_DNA"/>
</dbReference>
<name>A0A9W8WTH9_9PLEO</name>
<dbReference type="InterPro" id="IPR050509">
    <property type="entry name" value="CoA-transferase_III"/>
</dbReference>
<dbReference type="Proteomes" id="UP001140562">
    <property type="component" value="Unassembled WGS sequence"/>
</dbReference>
<dbReference type="GO" id="GO:0003824">
    <property type="term" value="F:catalytic activity"/>
    <property type="evidence" value="ECO:0007669"/>
    <property type="project" value="InterPro"/>
</dbReference>
<organism evidence="2 3">
    <name type="scientific">Didymella glomerata</name>
    <dbReference type="NCBI Taxonomy" id="749621"/>
    <lineage>
        <taxon>Eukaryota</taxon>
        <taxon>Fungi</taxon>
        <taxon>Dikarya</taxon>
        <taxon>Ascomycota</taxon>
        <taxon>Pezizomycotina</taxon>
        <taxon>Dothideomycetes</taxon>
        <taxon>Pleosporomycetidae</taxon>
        <taxon>Pleosporales</taxon>
        <taxon>Pleosporineae</taxon>
        <taxon>Didymellaceae</taxon>
        <taxon>Didymella</taxon>
    </lineage>
</organism>
<dbReference type="SUPFAM" id="SSF89796">
    <property type="entry name" value="CoA-transferase family III (CaiB/BaiF)"/>
    <property type="match status" value="2"/>
</dbReference>
<dbReference type="Pfam" id="PF02515">
    <property type="entry name" value="CoA_transf_3"/>
    <property type="match status" value="1"/>
</dbReference>
<reference evidence="2" key="1">
    <citation type="submission" date="2022-10" db="EMBL/GenBank/DDBJ databases">
        <title>Tapping the CABI collections for fungal endophytes: first genome assemblies for Collariella, Neodidymelliopsis, Ascochyta clinopodiicola, Didymella pomorum, Didymosphaeria variabile, Neocosmospora piperis and Neocucurbitaria cava.</title>
        <authorList>
            <person name="Hill R."/>
        </authorList>
    </citation>
    <scope>NUCLEOTIDE SEQUENCE</scope>
    <source>
        <strain evidence="2">IMI 360193</strain>
    </source>
</reference>
<evidence type="ECO:0000313" key="3">
    <source>
        <dbReference type="Proteomes" id="UP001140562"/>
    </source>
</evidence>
<dbReference type="OrthoDB" id="5863171at2759"/>
<gene>
    <name evidence="2" type="ORF">N0V87_008721</name>
</gene>
<dbReference type="Gene3D" id="3.40.50.10540">
    <property type="entry name" value="Crotonobetainyl-coa:carnitine coa-transferase, domain 1"/>
    <property type="match status" value="1"/>
</dbReference>
<protein>
    <recommendedName>
        <fullName evidence="4">CoA-transferase family III</fullName>
    </recommendedName>
</protein>
<dbReference type="InterPro" id="IPR023606">
    <property type="entry name" value="CoA-Trfase_III_dom_1_sf"/>
</dbReference>
<comment type="similarity">
    <text evidence="1">Belongs to the CoA-transferase III family.</text>
</comment>